<organism evidence="3 4">
    <name type="scientific">Paraglaciecola chathamensis</name>
    <dbReference type="NCBI Taxonomy" id="368405"/>
    <lineage>
        <taxon>Bacteria</taxon>
        <taxon>Pseudomonadati</taxon>
        <taxon>Pseudomonadota</taxon>
        <taxon>Gammaproteobacteria</taxon>
        <taxon>Alteromonadales</taxon>
        <taxon>Alteromonadaceae</taxon>
        <taxon>Paraglaciecola</taxon>
    </lineage>
</organism>
<protein>
    <recommendedName>
        <fullName evidence="2">BIG2 domain-containing protein</fullName>
    </recommendedName>
</protein>
<dbReference type="InterPro" id="IPR013780">
    <property type="entry name" value="Glyco_hydro_b"/>
</dbReference>
<reference evidence="3" key="1">
    <citation type="journal article" date="2014" name="Int. J. Syst. Evol. Microbiol.">
        <title>Complete genome sequence of Corynebacterium casei LMG S-19264T (=DSM 44701T), isolated from a smear-ripened cheese.</title>
        <authorList>
            <consortium name="US DOE Joint Genome Institute (JGI-PGF)"/>
            <person name="Walter F."/>
            <person name="Albersmeier A."/>
            <person name="Kalinowski J."/>
            <person name="Ruckert C."/>
        </authorList>
    </citation>
    <scope>NUCLEOTIDE SEQUENCE</scope>
    <source>
        <strain evidence="3">KCTC 32337</strain>
    </source>
</reference>
<dbReference type="InterPro" id="IPR008964">
    <property type="entry name" value="Invasin/intimin_cell_adhesion"/>
</dbReference>
<dbReference type="Pfam" id="PF18206">
    <property type="entry name" value="Porphyrn_cat_1"/>
    <property type="match status" value="1"/>
</dbReference>
<dbReference type="Gene3D" id="2.60.120.260">
    <property type="entry name" value="Galactose-binding domain-like"/>
    <property type="match status" value="1"/>
</dbReference>
<feature type="signal peptide" evidence="1">
    <location>
        <begin position="1"/>
        <end position="23"/>
    </location>
</feature>
<reference evidence="3" key="2">
    <citation type="submission" date="2020-09" db="EMBL/GenBank/DDBJ databases">
        <authorList>
            <person name="Sun Q."/>
            <person name="Kim S."/>
        </authorList>
    </citation>
    <scope>NUCLEOTIDE SEQUENCE</scope>
    <source>
        <strain evidence="3">KCTC 32337</strain>
    </source>
</reference>
<dbReference type="Gene3D" id="2.60.40.1080">
    <property type="match status" value="1"/>
</dbReference>
<dbReference type="Gene3D" id="2.60.40.1180">
    <property type="entry name" value="Golgi alpha-mannosidase II"/>
    <property type="match status" value="1"/>
</dbReference>
<sequence length="1066" mass="118541">MKRFKPSKASVAIALGLVCVAYTHVSLGQTALVNVDLGKQLYVGDNTALDRNKFFNIHSSPGEPGASEQDMLYIKNELNAQYGRVFWGPMALSGSANYPDTEQAMLDGAQSISNAKAGAYYEFGTNRIVATEHPKSVIVADNDPVEGARWAADYFEYYFEEERRPLFYEPMNEPFVHASDFVDGPWDPVANEAIQRHMATWFAEIGKAFDQRGLSTNVIGFSSAWPSFELSDFSHWQSRQKMFMDVAGDHMDGFSFHLYDGVNVAGQDNLRSGSNAEAIIDMIEAYSYIKWGEVKDHAITEYGGIIDGYPVEYSAAKSAQELRSYNHILFSLLEREDRVLTSTPFITGISKWFYDANNFNPYSASVLRPDPDKITSNKVNGYLPTEKAYFYHLWSDVKGNRVAIDTLDPDLAVQAFNYGNKLYVALNNYEDNSKEVDLRFIDHGNSVSQVRAKRLDVPYDQAANYTDQVLASAPSTITMAAHETIVLEYVFAQQISPDSIVRKSSYYTQTYLQPIIENTELSFVFNDIDLAQTTTAFADVYQGVEFDQSVVDAIKPNEVNRFTSVMRSFDRQLTNIIRKYPDAWRDSADFARLIQRAERSPTTAKALQYHYAMHGYNSSQGTAMLKMGIGRKHDKSKQPIVLVNGHRIEVPNDWRGYDQAARDDFFGVIEIPVPAKFLKTNTDVALTFPDSQGHVSSLILEVEKQESLHEVAVSGLEMQKSFVAIKKDRPYRLQANVLPQTATNKFLLWQSSDESVATVKDGVVTPVSPGFVEISAQSYDGGHMASTSVEVKDELTVRNTIVITNEVSSMAPTNSITLDIDYSTGIPRDVAFELIDPQGTWLGLSRVTVPAGEGTTQVTLSFAETLASGKGYKIIAALREIGGDWRTSVDGHTITDVEITSTDTPPSGNNLLADNGDFESGTLGDWQLVFGSNGDVEVSEDAAYSGNYGIKFDTTNGRAGISVNETVLPQLLIKEGKKFMLSFQLKRLTTGAWSGGMSQFINLNGGWKSSGQKWFGGTQTGDWQLVEIEFDGLDWPDTQTLFEVNLMTPGHVWYADDFTLEDITPE</sequence>
<dbReference type="RefSeq" id="WP_191866799.1">
    <property type="nucleotide sequence ID" value="NZ_BMZC01000011.1"/>
</dbReference>
<evidence type="ECO:0000313" key="4">
    <source>
        <dbReference type="Proteomes" id="UP000622604"/>
    </source>
</evidence>
<dbReference type="InterPro" id="IPR040527">
    <property type="entry name" value="Beta-sand_Porphyrn"/>
</dbReference>
<evidence type="ECO:0000256" key="1">
    <source>
        <dbReference type="SAM" id="SignalP"/>
    </source>
</evidence>
<dbReference type="Pfam" id="PF18040">
    <property type="entry name" value="BPA_C"/>
    <property type="match status" value="1"/>
</dbReference>
<dbReference type="SUPFAM" id="SSF49785">
    <property type="entry name" value="Galactose-binding domain-like"/>
    <property type="match status" value="1"/>
</dbReference>
<dbReference type="Proteomes" id="UP000622604">
    <property type="component" value="Unassembled WGS sequence"/>
</dbReference>
<dbReference type="InterPro" id="IPR008979">
    <property type="entry name" value="Galactose-bd-like_sf"/>
</dbReference>
<dbReference type="EMBL" id="BMZC01000011">
    <property type="protein sequence ID" value="GGZ74235.1"/>
    <property type="molecule type" value="Genomic_DNA"/>
</dbReference>
<dbReference type="Pfam" id="PF02368">
    <property type="entry name" value="Big_2"/>
    <property type="match status" value="1"/>
</dbReference>
<dbReference type="SUPFAM" id="SSF49373">
    <property type="entry name" value="Invasin/intimin cell-adhesion fragments"/>
    <property type="match status" value="1"/>
</dbReference>
<dbReference type="SUPFAM" id="SSF51445">
    <property type="entry name" value="(Trans)glycosidases"/>
    <property type="match status" value="1"/>
</dbReference>
<dbReference type="InterPro" id="IPR017853">
    <property type="entry name" value="GH"/>
</dbReference>
<name>A0A8H9IFG5_9ALTE</name>
<keyword evidence="1" id="KW-0732">Signal</keyword>
<dbReference type="InterPro" id="IPR041224">
    <property type="entry name" value="BPA_C"/>
</dbReference>
<feature type="domain" description="BIG2" evidence="2">
    <location>
        <begin position="712"/>
        <end position="788"/>
    </location>
</feature>
<gene>
    <name evidence="3" type="ORF">GCM10011274_35740</name>
</gene>
<accession>A0A8H9IFG5</accession>
<feature type="chain" id="PRO_5034712911" description="BIG2 domain-containing protein" evidence="1">
    <location>
        <begin position="24"/>
        <end position="1066"/>
    </location>
</feature>
<dbReference type="SMART" id="SM00635">
    <property type="entry name" value="BID_2"/>
    <property type="match status" value="1"/>
</dbReference>
<dbReference type="InterPro" id="IPR003343">
    <property type="entry name" value="Big_2"/>
</dbReference>
<dbReference type="Gene3D" id="3.20.20.80">
    <property type="entry name" value="Glycosidases"/>
    <property type="match status" value="1"/>
</dbReference>
<comment type="caution">
    <text evidence="3">The sequence shown here is derived from an EMBL/GenBank/DDBJ whole genome shotgun (WGS) entry which is preliminary data.</text>
</comment>
<proteinExistence type="predicted"/>
<dbReference type="Gene3D" id="2.60.120.1200">
    <property type="match status" value="1"/>
</dbReference>
<evidence type="ECO:0000313" key="3">
    <source>
        <dbReference type="EMBL" id="GGZ74235.1"/>
    </source>
</evidence>
<dbReference type="CDD" id="cd21510">
    <property type="entry name" value="agarase_cat"/>
    <property type="match status" value="1"/>
</dbReference>
<dbReference type="AlphaFoldDB" id="A0A8H9IFG5"/>
<evidence type="ECO:0000259" key="2">
    <source>
        <dbReference type="SMART" id="SM00635"/>
    </source>
</evidence>